<reference evidence="6 7" key="1">
    <citation type="submission" date="2011-09" db="EMBL/GenBank/DDBJ databases">
        <title>The Genome Sequence of Plasmodium vivax North Korean.</title>
        <authorList>
            <consortium name="The Broad Institute Genome Sequencing Platform"/>
            <consortium name="The Broad Institute Genome Sequencing Center for Infectious Disease"/>
            <person name="Neafsey D."/>
            <person name="Carlton J."/>
            <person name="Barnwell J."/>
            <person name="Collins W."/>
            <person name="Escalante A."/>
            <person name="Mullikin J."/>
            <person name="Saul A."/>
            <person name="Guigo R."/>
            <person name="Camara F."/>
            <person name="Young S.K."/>
            <person name="Zeng Q."/>
            <person name="Gargeya S."/>
            <person name="Fitzgerald M."/>
            <person name="Haas B."/>
            <person name="Abouelleil A."/>
            <person name="Alvarado L."/>
            <person name="Arachchi H.M."/>
            <person name="Berlin A."/>
            <person name="Brown A."/>
            <person name="Chapman S.B."/>
            <person name="Chen Z."/>
            <person name="Dunbar C."/>
            <person name="Freedman E."/>
            <person name="Gearin G."/>
            <person name="Gellesch M."/>
            <person name="Goldberg J."/>
            <person name="Griggs A."/>
            <person name="Gujja S."/>
            <person name="Heiman D."/>
            <person name="Howarth C."/>
            <person name="Larson L."/>
            <person name="Lui A."/>
            <person name="MacDonald P.J.P."/>
            <person name="Montmayeur A."/>
            <person name="Murphy C."/>
            <person name="Neiman D."/>
            <person name="Pearson M."/>
            <person name="Priest M."/>
            <person name="Roberts A."/>
            <person name="Saif S."/>
            <person name="Shea T."/>
            <person name="Shenoy N."/>
            <person name="Sisk P."/>
            <person name="Stolte C."/>
            <person name="Sykes S."/>
            <person name="Wortman J."/>
            <person name="Nusbaum C."/>
            <person name="Birren B."/>
        </authorList>
    </citation>
    <scope>NUCLEOTIDE SEQUENCE [LARGE SCALE GENOMIC DNA]</scope>
    <source>
        <strain evidence="6 7">North Korean</strain>
    </source>
</reference>
<dbReference type="SMART" id="SM00645">
    <property type="entry name" value="Pept_C1"/>
    <property type="match status" value="1"/>
</dbReference>
<evidence type="ECO:0000313" key="6">
    <source>
        <dbReference type="EMBL" id="KNA01456.1"/>
    </source>
</evidence>
<comment type="similarity">
    <text evidence="1">Belongs to the peptidase C1 family.</text>
</comment>
<dbReference type="GO" id="GO:0006508">
    <property type="term" value="P:proteolysis"/>
    <property type="evidence" value="ECO:0007669"/>
    <property type="project" value="InterPro"/>
</dbReference>
<dbReference type="EMBL" id="KQ235261">
    <property type="protein sequence ID" value="KNA01456.1"/>
    <property type="molecule type" value="Genomic_DNA"/>
</dbReference>
<dbReference type="SUPFAM" id="SSF54001">
    <property type="entry name" value="Cysteine proteinases"/>
    <property type="match status" value="1"/>
</dbReference>
<dbReference type="AlphaFoldDB" id="A0A0J9TZP6"/>
<feature type="compositionally biased region" description="Polar residues" evidence="4">
    <location>
        <begin position="25"/>
        <end position="39"/>
    </location>
</feature>
<evidence type="ECO:0000313" key="7">
    <source>
        <dbReference type="Proteomes" id="UP000053239"/>
    </source>
</evidence>
<keyword evidence="2" id="KW-0865">Zymogen</keyword>
<evidence type="ECO:0000256" key="3">
    <source>
        <dbReference type="ARBA" id="ARBA00023180"/>
    </source>
</evidence>
<dbReference type="CDD" id="cd02619">
    <property type="entry name" value="Peptidase_C1"/>
    <property type="match status" value="1"/>
</dbReference>
<evidence type="ECO:0000256" key="1">
    <source>
        <dbReference type="ARBA" id="ARBA00008455"/>
    </source>
</evidence>
<evidence type="ECO:0000259" key="5">
    <source>
        <dbReference type="SMART" id="SM00645"/>
    </source>
</evidence>
<sequence>MISKKFFDWVCTEGVVKCESEGRSGQDTSDSSVGDSQADQKGGGAAAPAHSSEGENESAPQDGGPTQQEAVDPKESPAPEKTPIQQEAGAKGDGAPPNAPQDQTPTPQTSGGTPPAASNIIHTGVSNNGSPPHAAATPGGDNPKQEEATTALKPIQVKSALLKDHKGVKVTGTCDATFQVYLVPYLYIDVNAKNTEIEMDPMFTKVDNKIKFEEGKHRLMNICAEGKTFKLVVYMYEDVLTIKWKVYAPKGVPAPDKTLDVRKYKMRDIGRPITSIQVLATSKNDETVLVESKNYSVMEEIPEKCDAIANDCFLSGVLDVQKCYHCTLLLEKKENAQECFKFISPEIRDRFDDIKTKGEDEEDPNEAELEESIHTILEKMYQNGGAYNEVNHLVILDDTLMEEVQNYCAMMKEMDTTGVLGNYEMGNADEVFGNIANMMKKNGDYSVSSLPNKMKNAAMCLKNPYEWVEGKTGLMLPNLVTPYLVHNNVEDVTTSLETSSDGTTAFKQDDDGIIDLTNLDCVDVHPSVLADKMHCNDDYCDRAKDTSSCMAKIEVEDQGDCATSWLFASKMHLETIKCMKGYDHVASSALYVANCSDKEESDKCQAASNPLEFLDILEETKFLPAESDLPYSYKQMGNACPEPKSYWQNLWADVKLLEKQYEPNAVSTKGYTAYQSDHFMANMDAFIKMVKSEVMKKGSAIAYVKAAGVMTHDMNGVDVHSLCGGETPDLAVNIVGYGNYISPEGVKKSYWLMRNSWGKYWGDDGTFKVDMHGPPGCQHNFIHTAAVFNLDMPLATHSINKDPEISDYYLKNSSDYYENLYYKKFQGSGAAGGAGKAWVQGASTVYGQAEDPVKPDGQGTAVAEGKATEPGGEDAGAALPSGSIQTKAGLGQEQGTGPTDGEGQTAVVNPKAQAGGHPAGPVALPDTPPPGGPQGPPEQGSLRPSGPQVPQGPSGSQGPSGATGPQGPPPQPAPGGPTEEPAPGVPPVQPTAPVPPVLPPPPVLPVPPAAPLPGAPTNSTVPTTESEVKEVLHILKHIKKGKVKVGLVTYDTEKVIGAEKVCSRAYAVDHEKQEECVEFCEANWDACKGKVSPGYCLTKKRGSNDCFFCFV</sequence>
<feature type="domain" description="Peptidase C1A papain C-terminal" evidence="5">
    <location>
        <begin position="536"/>
        <end position="788"/>
    </location>
</feature>
<dbReference type="InterPro" id="IPR000668">
    <property type="entry name" value="Peptidase_C1A_C"/>
</dbReference>
<feature type="compositionally biased region" description="Pro residues" evidence="4">
    <location>
        <begin position="966"/>
        <end position="975"/>
    </location>
</feature>
<dbReference type="InterPro" id="IPR038765">
    <property type="entry name" value="Papain-like_cys_pep_sf"/>
</dbReference>
<organism evidence="6 7">
    <name type="scientific">Plasmodium vivax North Korean</name>
    <dbReference type="NCBI Taxonomy" id="1035514"/>
    <lineage>
        <taxon>Eukaryota</taxon>
        <taxon>Sar</taxon>
        <taxon>Alveolata</taxon>
        <taxon>Apicomplexa</taxon>
        <taxon>Aconoidasida</taxon>
        <taxon>Haemosporida</taxon>
        <taxon>Plasmodiidae</taxon>
        <taxon>Plasmodium</taxon>
        <taxon>Plasmodium (Plasmodium)</taxon>
    </lineage>
</organism>
<keyword evidence="3" id="KW-0325">Glycoprotein</keyword>
<feature type="compositionally biased region" description="Polar residues" evidence="4">
    <location>
        <begin position="120"/>
        <end position="130"/>
    </location>
</feature>
<feature type="compositionally biased region" description="Pro residues" evidence="4">
    <location>
        <begin position="983"/>
        <end position="1000"/>
    </location>
</feature>
<protein>
    <submittedName>
        <fullName evidence="6">Serine-repeat antigen 1 (SERA)</fullName>
    </submittedName>
</protein>
<dbReference type="GO" id="GO:0008234">
    <property type="term" value="F:cysteine-type peptidase activity"/>
    <property type="evidence" value="ECO:0007669"/>
    <property type="project" value="InterPro"/>
</dbReference>
<feature type="region of interest" description="Disordered" evidence="4">
    <location>
        <begin position="16"/>
        <end position="146"/>
    </location>
</feature>
<evidence type="ECO:0000256" key="4">
    <source>
        <dbReference type="SAM" id="MobiDB-lite"/>
    </source>
</evidence>
<dbReference type="InterPro" id="IPR013128">
    <property type="entry name" value="Peptidase_C1A"/>
</dbReference>
<name>A0A0J9TZP6_PLAVI</name>
<proteinExistence type="inferred from homology"/>
<gene>
    <name evidence="6" type="ORF">PVNG_01898</name>
</gene>
<dbReference type="PANTHER" id="PTHR12411">
    <property type="entry name" value="CYSTEINE PROTEASE FAMILY C1-RELATED"/>
    <property type="match status" value="1"/>
</dbReference>
<feature type="region of interest" description="Disordered" evidence="4">
    <location>
        <begin position="849"/>
        <end position="1000"/>
    </location>
</feature>
<dbReference type="Gene3D" id="3.90.70.10">
    <property type="entry name" value="Cysteine proteinases"/>
    <property type="match status" value="1"/>
</dbReference>
<feature type="compositionally biased region" description="Low complexity" evidence="4">
    <location>
        <begin position="937"/>
        <end position="965"/>
    </location>
</feature>
<dbReference type="OrthoDB" id="190265at2759"/>
<dbReference type="Pfam" id="PF00112">
    <property type="entry name" value="Peptidase_C1"/>
    <property type="match status" value="1"/>
</dbReference>
<accession>A0A0J9TZP6</accession>
<evidence type="ECO:0000256" key="2">
    <source>
        <dbReference type="ARBA" id="ARBA00023145"/>
    </source>
</evidence>
<feature type="compositionally biased region" description="Pro residues" evidence="4">
    <location>
        <begin position="926"/>
        <end position="936"/>
    </location>
</feature>
<feature type="compositionally biased region" description="Low complexity" evidence="4">
    <location>
        <begin position="100"/>
        <end position="117"/>
    </location>
</feature>
<dbReference type="Proteomes" id="UP000053239">
    <property type="component" value="Unassembled WGS sequence"/>
</dbReference>